<keyword evidence="1" id="KW-1133">Transmembrane helix</keyword>
<feature type="transmembrane region" description="Helical" evidence="1">
    <location>
        <begin position="175"/>
        <end position="193"/>
    </location>
</feature>
<dbReference type="RefSeq" id="WP_156342154.1">
    <property type="nucleotide sequence ID" value="NZ_CACRSY010000008.1"/>
</dbReference>
<sequence length="276" mass="31203">MLRKLYKYDLKSVSLLLVILHAVLLVYTVIGRIGIFIAERAQAFVSPEASRLWGIAGAFYIVGFILFILAIVIATVVYLAVRIQKNLFSDEGYLTHTLPVKPTQILWSKVFVIWTWSVIDFICVVISVFTLITYKDTLPEILKGASTFFGTLFGNFGFTNWLEEVITLLAGLSQYFGFYPLLLLFAMCLGNLFKSHKIMGTLLSFFGLNIVLSFLSTMITFIIPGLSPFMQANLTQDNLSVYSGRLMIFTLVWNILFSAIFFVGSRYILTKKLNLD</sequence>
<feature type="transmembrane region" description="Helical" evidence="1">
    <location>
        <begin position="12"/>
        <end position="38"/>
    </location>
</feature>
<organism evidence="2">
    <name type="scientific">Blautia hansenii</name>
    <name type="common">Ruminococcus hansenii</name>
    <dbReference type="NCBI Taxonomy" id="1322"/>
    <lineage>
        <taxon>Bacteria</taxon>
        <taxon>Bacillati</taxon>
        <taxon>Bacillota</taxon>
        <taxon>Clostridia</taxon>
        <taxon>Lachnospirales</taxon>
        <taxon>Lachnospiraceae</taxon>
        <taxon>Blautia</taxon>
    </lineage>
</organism>
<evidence type="ECO:0008006" key="3">
    <source>
        <dbReference type="Google" id="ProtNLM"/>
    </source>
</evidence>
<feature type="transmembrane region" description="Helical" evidence="1">
    <location>
        <begin position="111"/>
        <end position="134"/>
    </location>
</feature>
<dbReference type="AlphaFoldDB" id="A0A6N2SNX2"/>
<feature type="transmembrane region" description="Helical" evidence="1">
    <location>
        <begin position="246"/>
        <end position="269"/>
    </location>
</feature>
<accession>A0A6N2SNX2</accession>
<dbReference type="EMBL" id="CACRSY010000008">
    <property type="protein sequence ID" value="VYS93490.1"/>
    <property type="molecule type" value="Genomic_DNA"/>
</dbReference>
<gene>
    <name evidence="2" type="ORF">BHLFYP23_02142</name>
</gene>
<evidence type="ECO:0000313" key="2">
    <source>
        <dbReference type="EMBL" id="VYS93490.1"/>
    </source>
</evidence>
<reference evidence="2" key="1">
    <citation type="submission" date="2019-11" db="EMBL/GenBank/DDBJ databases">
        <authorList>
            <person name="Feng L."/>
        </authorList>
    </citation>
    <scope>NUCLEOTIDE SEQUENCE</scope>
    <source>
        <strain evidence="2">BhanseniiLFYP23</strain>
    </source>
</reference>
<evidence type="ECO:0000256" key="1">
    <source>
        <dbReference type="SAM" id="Phobius"/>
    </source>
</evidence>
<proteinExistence type="predicted"/>
<keyword evidence="1" id="KW-0472">Membrane</keyword>
<protein>
    <recommendedName>
        <fullName evidence="3">ABC-2 family transporter protein</fullName>
    </recommendedName>
</protein>
<feature type="transmembrane region" description="Helical" evidence="1">
    <location>
        <begin position="205"/>
        <end position="226"/>
    </location>
</feature>
<name>A0A6N2SNX2_BLAHA</name>
<keyword evidence="1" id="KW-0812">Transmembrane</keyword>
<feature type="transmembrane region" description="Helical" evidence="1">
    <location>
        <begin position="58"/>
        <end position="81"/>
    </location>
</feature>